<dbReference type="Pfam" id="PF12171">
    <property type="entry name" value="zf-C2H2_jaz"/>
    <property type="match status" value="1"/>
</dbReference>
<comment type="subunit">
    <text evidence="11">Associates with pre-60S ribosomal particles; released from the pre-60S particle very early in the cytoplasm.</text>
</comment>
<dbReference type="InterPro" id="IPR051879">
    <property type="entry name" value="C2H2-ZF_Maturation_Protein"/>
</dbReference>
<evidence type="ECO:0000256" key="11">
    <source>
        <dbReference type="ARBA" id="ARBA00065398"/>
    </source>
</evidence>
<dbReference type="PROSITE" id="PS00028">
    <property type="entry name" value="ZINC_FINGER_C2H2_1"/>
    <property type="match status" value="1"/>
</dbReference>
<evidence type="ECO:0000256" key="1">
    <source>
        <dbReference type="ARBA" id="ARBA00004123"/>
    </source>
</evidence>
<dbReference type="InterPro" id="IPR022755">
    <property type="entry name" value="Znf_C2H2_jaz"/>
</dbReference>
<comment type="subcellular location">
    <subcellularLocation>
        <location evidence="2">Cytoplasm</location>
    </subcellularLocation>
    <subcellularLocation>
        <location evidence="1">Nucleus</location>
    </subcellularLocation>
</comment>
<reference evidence="17" key="1">
    <citation type="submission" date="2024-02" db="UniProtKB">
        <authorList>
            <consortium name="WormBaseParasite"/>
        </authorList>
    </citation>
    <scope>IDENTIFICATION</scope>
</reference>
<dbReference type="AlphaFoldDB" id="A0AAF3EXU0"/>
<sequence>MPPKHTQSRKGRKRKGKDIDEIHDDLKPQKAAKLLNQEVDLDLPGEGQFYCIECVRHFADAPTLSLHQKSKLHKQQLRRLKETPYTVAEAEAAGGVGVVPLIKNLTPGEVTKINKRTRTQKMDDGST</sequence>
<dbReference type="InterPro" id="IPR036236">
    <property type="entry name" value="Znf_C2H2_sf"/>
</dbReference>
<protein>
    <recommendedName>
        <fullName evidence="12">Zinc finger protein 593 homolog</fullName>
    </recommendedName>
</protein>
<evidence type="ECO:0000313" key="16">
    <source>
        <dbReference type="Proteomes" id="UP000887575"/>
    </source>
</evidence>
<evidence type="ECO:0000256" key="6">
    <source>
        <dbReference type="ARBA" id="ARBA00022771"/>
    </source>
</evidence>
<keyword evidence="3" id="KW-0963">Cytoplasm</keyword>
<evidence type="ECO:0000256" key="4">
    <source>
        <dbReference type="ARBA" id="ARBA00022517"/>
    </source>
</evidence>
<dbReference type="PROSITE" id="PS50157">
    <property type="entry name" value="ZINC_FINGER_C2H2_2"/>
    <property type="match status" value="1"/>
</dbReference>
<dbReference type="Gene3D" id="3.30.160.60">
    <property type="entry name" value="Classic Zinc Finger"/>
    <property type="match status" value="1"/>
</dbReference>
<keyword evidence="5" id="KW-0479">Metal-binding</keyword>
<dbReference type="GO" id="GO:0043021">
    <property type="term" value="F:ribonucleoprotein complex binding"/>
    <property type="evidence" value="ECO:0007669"/>
    <property type="project" value="UniProtKB-ARBA"/>
</dbReference>
<comment type="similarity">
    <text evidence="9">Belongs to the ZNF593/BUD20 C2H2-type zinc-finger protein family.</text>
</comment>
<dbReference type="PANTHER" id="PTHR46095">
    <property type="entry name" value="ZINC FINGER PROTEIN 593"/>
    <property type="match status" value="1"/>
</dbReference>
<evidence type="ECO:0000256" key="14">
    <source>
        <dbReference type="SAM" id="MobiDB-lite"/>
    </source>
</evidence>
<keyword evidence="16" id="KW-1185">Reference proteome</keyword>
<dbReference type="WBParaSite" id="MBELARI_LOCUS19033">
    <property type="protein sequence ID" value="MBELARI_LOCUS19033"/>
    <property type="gene ID" value="MBELARI_LOCUS19033"/>
</dbReference>
<proteinExistence type="inferred from homology"/>
<dbReference type="GO" id="GO:0005634">
    <property type="term" value="C:nucleus"/>
    <property type="evidence" value="ECO:0007669"/>
    <property type="project" value="UniProtKB-SubCell"/>
</dbReference>
<accession>A0AAF3EXU0</accession>
<evidence type="ECO:0000256" key="10">
    <source>
        <dbReference type="ARBA" id="ARBA00057732"/>
    </source>
</evidence>
<dbReference type="GO" id="GO:0005737">
    <property type="term" value="C:cytoplasm"/>
    <property type="evidence" value="ECO:0007669"/>
    <property type="project" value="UniProtKB-SubCell"/>
</dbReference>
<dbReference type="FunFam" id="3.30.160.60:FF:000299">
    <property type="entry name" value="Zinc finger protein 593"/>
    <property type="match status" value="1"/>
</dbReference>
<keyword evidence="4" id="KW-0690">Ribosome biogenesis</keyword>
<dbReference type="InterPro" id="IPR013087">
    <property type="entry name" value="Znf_C2H2_type"/>
</dbReference>
<keyword evidence="6 13" id="KW-0863">Zinc-finger</keyword>
<dbReference type="GO" id="GO:0008270">
    <property type="term" value="F:zinc ion binding"/>
    <property type="evidence" value="ECO:0007669"/>
    <property type="project" value="UniProtKB-KW"/>
</dbReference>
<evidence type="ECO:0000313" key="17">
    <source>
        <dbReference type="WBParaSite" id="MBELARI_LOCUS19033"/>
    </source>
</evidence>
<feature type="region of interest" description="Disordered" evidence="14">
    <location>
        <begin position="1"/>
        <end position="25"/>
    </location>
</feature>
<evidence type="ECO:0000256" key="7">
    <source>
        <dbReference type="ARBA" id="ARBA00022833"/>
    </source>
</evidence>
<evidence type="ECO:0000256" key="8">
    <source>
        <dbReference type="ARBA" id="ARBA00023242"/>
    </source>
</evidence>
<evidence type="ECO:0000256" key="12">
    <source>
        <dbReference type="ARBA" id="ARBA00068297"/>
    </source>
</evidence>
<evidence type="ECO:0000259" key="15">
    <source>
        <dbReference type="PROSITE" id="PS50157"/>
    </source>
</evidence>
<evidence type="ECO:0000256" key="2">
    <source>
        <dbReference type="ARBA" id="ARBA00004496"/>
    </source>
</evidence>
<feature type="domain" description="C2H2-type" evidence="15">
    <location>
        <begin position="49"/>
        <end position="78"/>
    </location>
</feature>
<name>A0AAF3EXU0_9BILA</name>
<dbReference type="GO" id="GO:0042254">
    <property type="term" value="P:ribosome biogenesis"/>
    <property type="evidence" value="ECO:0007669"/>
    <property type="project" value="UniProtKB-KW"/>
</dbReference>
<keyword evidence="8" id="KW-0539">Nucleus</keyword>
<evidence type="ECO:0000256" key="13">
    <source>
        <dbReference type="PROSITE-ProRule" id="PRU00042"/>
    </source>
</evidence>
<dbReference type="PANTHER" id="PTHR46095:SF1">
    <property type="entry name" value="ZINC FINGER PROTEIN 593"/>
    <property type="match status" value="1"/>
</dbReference>
<evidence type="ECO:0000256" key="3">
    <source>
        <dbReference type="ARBA" id="ARBA00022490"/>
    </source>
</evidence>
<comment type="function">
    <text evidence="10">Involved in pre-60S ribosomal particles maturation by promoting the nuclear export of the 60S ribosome.</text>
</comment>
<evidence type="ECO:0000256" key="9">
    <source>
        <dbReference type="ARBA" id="ARBA00038064"/>
    </source>
</evidence>
<dbReference type="SUPFAM" id="SSF57667">
    <property type="entry name" value="beta-beta-alpha zinc fingers"/>
    <property type="match status" value="1"/>
</dbReference>
<keyword evidence="7" id="KW-0862">Zinc</keyword>
<evidence type="ECO:0000256" key="5">
    <source>
        <dbReference type="ARBA" id="ARBA00022723"/>
    </source>
</evidence>
<organism evidence="16 17">
    <name type="scientific">Mesorhabditis belari</name>
    <dbReference type="NCBI Taxonomy" id="2138241"/>
    <lineage>
        <taxon>Eukaryota</taxon>
        <taxon>Metazoa</taxon>
        <taxon>Ecdysozoa</taxon>
        <taxon>Nematoda</taxon>
        <taxon>Chromadorea</taxon>
        <taxon>Rhabditida</taxon>
        <taxon>Rhabditina</taxon>
        <taxon>Rhabditomorpha</taxon>
        <taxon>Rhabditoidea</taxon>
        <taxon>Rhabditidae</taxon>
        <taxon>Mesorhabditinae</taxon>
        <taxon>Mesorhabditis</taxon>
    </lineage>
</organism>
<dbReference type="Proteomes" id="UP000887575">
    <property type="component" value="Unassembled WGS sequence"/>
</dbReference>
<feature type="compositionally biased region" description="Basic residues" evidence="14">
    <location>
        <begin position="1"/>
        <end position="16"/>
    </location>
</feature>